<proteinExistence type="predicted"/>
<dbReference type="OrthoDB" id="7851643at2"/>
<dbReference type="Proteomes" id="UP000294419">
    <property type="component" value="Chromosome"/>
</dbReference>
<dbReference type="InterPro" id="IPR059123">
    <property type="entry name" value="StrF_dom"/>
</dbReference>
<evidence type="ECO:0000313" key="3">
    <source>
        <dbReference type="Proteomes" id="UP000294419"/>
    </source>
</evidence>
<gene>
    <name evidence="2" type="ORF">NBC122_00643</name>
</gene>
<protein>
    <recommendedName>
        <fullName evidence="1">Streptomycin biosynthesis protein StrF domain-containing protein</fullName>
    </recommendedName>
</protein>
<dbReference type="SUPFAM" id="SSF53448">
    <property type="entry name" value="Nucleotide-diphospho-sugar transferases"/>
    <property type="match status" value="1"/>
</dbReference>
<dbReference type="CDD" id="cd00761">
    <property type="entry name" value="Glyco_tranf_GTA_type"/>
    <property type="match status" value="1"/>
</dbReference>
<name>A0A4P6ZDJ2_9FLAO</name>
<dbReference type="Gene3D" id="3.90.550.10">
    <property type="entry name" value="Spore Coat Polysaccharide Biosynthesis Protein SpsA, Chain A"/>
    <property type="match status" value="1"/>
</dbReference>
<dbReference type="KEGG" id="csal:NBC122_00643"/>
<reference evidence="2 3" key="1">
    <citation type="submission" date="2019-03" db="EMBL/GenBank/DDBJ databases">
        <authorList>
            <person name="Kim H."/>
            <person name="Yu S.-M."/>
        </authorList>
    </citation>
    <scope>NUCLEOTIDE SEQUENCE [LARGE SCALE GENOMIC DNA]</scope>
    <source>
        <strain evidence="2 3">NBC122</strain>
    </source>
</reference>
<dbReference type="AlphaFoldDB" id="A0A4P6ZDJ2"/>
<dbReference type="RefSeq" id="WP_133438979.1">
    <property type="nucleotide sequence ID" value="NZ_CP037954.1"/>
</dbReference>
<dbReference type="InterPro" id="IPR029044">
    <property type="entry name" value="Nucleotide-diphossugar_trans"/>
</dbReference>
<evidence type="ECO:0000259" key="1">
    <source>
        <dbReference type="Pfam" id="PF13712"/>
    </source>
</evidence>
<feature type="domain" description="Streptomycin biosynthesis protein StrF" evidence="1">
    <location>
        <begin position="13"/>
        <end position="183"/>
    </location>
</feature>
<keyword evidence="3" id="KW-1185">Reference proteome</keyword>
<evidence type="ECO:0000313" key="2">
    <source>
        <dbReference type="EMBL" id="QBO57479.1"/>
    </source>
</evidence>
<organism evidence="2 3">
    <name type="scientific">Chryseobacterium salivictor</name>
    <dbReference type="NCBI Taxonomy" id="2547600"/>
    <lineage>
        <taxon>Bacteria</taxon>
        <taxon>Pseudomonadati</taxon>
        <taxon>Bacteroidota</taxon>
        <taxon>Flavobacteriia</taxon>
        <taxon>Flavobacteriales</taxon>
        <taxon>Weeksellaceae</taxon>
        <taxon>Chryseobacterium group</taxon>
        <taxon>Chryseobacterium</taxon>
    </lineage>
</organism>
<dbReference type="Pfam" id="PF13712">
    <property type="entry name" value="Glyco_tranf_2_5"/>
    <property type="match status" value="1"/>
</dbReference>
<sequence>MISIIISSYRPNCFSDVEKNIAATCGVTYELIKINNPGIMGTSEAYNKGALEARYDILLFIHEDIKFMTPNWGRLLINHHLLEKAGVIGLAGGIYVPSAPGGWFTDNEHALINIIQGEKDGPKKKIQTFSEVQKAFALDGVFLSIKKQIFAQYKFDEHLKGHHGYDTEITLRIAKRYFNYVISDILIEHYSAGKPDLEWNKANIYIRKKLGSNFHKESNDELELTLFVNYLHQYFSQNRINLISILETFQFFPIRTSFRTKKIILNKYYNFVKFRNSYHRE</sequence>
<accession>A0A4P6ZDJ2</accession>
<dbReference type="EMBL" id="CP037954">
    <property type="protein sequence ID" value="QBO57479.1"/>
    <property type="molecule type" value="Genomic_DNA"/>
</dbReference>